<evidence type="ECO:0000313" key="1">
    <source>
        <dbReference type="EMBL" id="KAG4411801.1"/>
    </source>
</evidence>
<evidence type="ECO:0000313" key="2">
    <source>
        <dbReference type="Proteomes" id="UP000664132"/>
    </source>
</evidence>
<keyword evidence="2" id="KW-1185">Reference proteome</keyword>
<comment type="caution">
    <text evidence="1">The sequence shown here is derived from an EMBL/GenBank/DDBJ whole genome shotgun (WGS) entry which is preliminary data.</text>
</comment>
<dbReference type="OrthoDB" id="3536684at2759"/>
<organism evidence="1 2">
    <name type="scientific">Cadophora malorum</name>
    <dbReference type="NCBI Taxonomy" id="108018"/>
    <lineage>
        <taxon>Eukaryota</taxon>
        <taxon>Fungi</taxon>
        <taxon>Dikarya</taxon>
        <taxon>Ascomycota</taxon>
        <taxon>Pezizomycotina</taxon>
        <taxon>Leotiomycetes</taxon>
        <taxon>Helotiales</taxon>
        <taxon>Ploettnerulaceae</taxon>
        <taxon>Cadophora</taxon>
    </lineage>
</organism>
<accession>A0A8H7T3Z7</accession>
<dbReference type="EMBL" id="JAFJYH010000438">
    <property type="protein sequence ID" value="KAG4411801.1"/>
    <property type="molecule type" value="Genomic_DNA"/>
</dbReference>
<gene>
    <name evidence="1" type="ORF">IFR04_015064</name>
</gene>
<name>A0A8H7T3Z7_9HELO</name>
<dbReference type="Proteomes" id="UP000664132">
    <property type="component" value="Unassembled WGS sequence"/>
</dbReference>
<dbReference type="AlphaFoldDB" id="A0A8H7T3Z7"/>
<protein>
    <submittedName>
        <fullName evidence="1">Uncharacterized protein</fullName>
    </submittedName>
</protein>
<reference evidence="1" key="1">
    <citation type="submission" date="2021-02" db="EMBL/GenBank/DDBJ databases">
        <title>Genome sequence Cadophora malorum strain M34.</title>
        <authorList>
            <person name="Stefanovic E."/>
            <person name="Vu D."/>
            <person name="Scully C."/>
            <person name="Dijksterhuis J."/>
            <person name="Roader J."/>
            <person name="Houbraken J."/>
        </authorList>
    </citation>
    <scope>NUCLEOTIDE SEQUENCE</scope>
    <source>
        <strain evidence="1">M34</strain>
    </source>
</reference>
<proteinExistence type="predicted"/>
<sequence>MIKLLGTHKDSLIEIGRFFPAVVFQLEGSSKSPNNPATLKLWLEPKSRSDTLNQGVKWQIDACRRGLEVYQQKDTGSLPSVKNFYYDNRRLFHHEHTQQGLYLQSLPRPRSHQEFLEQVDRRQALVNPGRGALAGGKLESAGNGTDIQRVALVKRER</sequence>